<organism evidence="1">
    <name type="scientific">Culex pipiens</name>
    <name type="common">House mosquito</name>
    <dbReference type="NCBI Taxonomy" id="7175"/>
    <lineage>
        <taxon>Eukaryota</taxon>
        <taxon>Metazoa</taxon>
        <taxon>Ecdysozoa</taxon>
        <taxon>Arthropoda</taxon>
        <taxon>Hexapoda</taxon>
        <taxon>Insecta</taxon>
        <taxon>Pterygota</taxon>
        <taxon>Neoptera</taxon>
        <taxon>Endopterygota</taxon>
        <taxon>Diptera</taxon>
        <taxon>Nematocera</taxon>
        <taxon>Culicoidea</taxon>
        <taxon>Culicidae</taxon>
        <taxon>Culicinae</taxon>
        <taxon>Culicini</taxon>
        <taxon>Culex</taxon>
        <taxon>Culex</taxon>
    </lineage>
</organism>
<dbReference type="EMBL" id="HBUE01329938">
    <property type="protein sequence ID" value="CAG6592664.1"/>
    <property type="molecule type" value="Transcribed_RNA"/>
</dbReference>
<dbReference type="EMBL" id="HBUE01223268">
    <property type="protein sequence ID" value="CAG6540593.1"/>
    <property type="molecule type" value="Transcribed_RNA"/>
</dbReference>
<protein>
    <submittedName>
        <fullName evidence="1">(northern house mosquito) hypothetical protein</fullName>
    </submittedName>
</protein>
<name>A0A8D8KI30_CULPI</name>
<evidence type="ECO:0000313" key="1">
    <source>
        <dbReference type="EMBL" id="CAG6592664.1"/>
    </source>
</evidence>
<proteinExistence type="predicted"/>
<dbReference type="EMBL" id="HBUE01223269">
    <property type="protein sequence ID" value="CAG6540594.1"/>
    <property type="molecule type" value="Transcribed_RNA"/>
</dbReference>
<sequence>MIAVVVETGLLSKLFHTACDQYFALARVLDHPEPDQFLQLLGRNLNHSGLRMKWWDVRRAPLDVADSGLLFVELNKHSAVVPSLVRSHRGVEFAAYLGSTFVAVSTGDDDLAGAAGSNELCRSLPGCSREESGIENITLLFYFLNFICSSQHPTFRYPEGPFTTVCRLDTSSWPD</sequence>
<dbReference type="AlphaFoldDB" id="A0A8D8KI30"/>
<reference evidence="1" key="1">
    <citation type="submission" date="2021-05" db="EMBL/GenBank/DDBJ databases">
        <authorList>
            <person name="Alioto T."/>
            <person name="Alioto T."/>
            <person name="Gomez Garrido J."/>
        </authorList>
    </citation>
    <scope>NUCLEOTIDE SEQUENCE</scope>
</reference>
<accession>A0A8D8KI30</accession>
<dbReference type="EMBL" id="HBUE01329939">
    <property type="protein sequence ID" value="CAG6592665.1"/>
    <property type="molecule type" value="Transcribed_RNA"/>
</dbReference>